<keyword evidence="2" id="KW-1185">Reference proteome</keyword>
<dbReference type="VEuPathDB" id="VectorBase:SCAU013554"/>
<evidence type="ECO:0008006" key="3">
    <source>
        <dbReference type="Google" id="ProtNLM"/>
    </source>
</evidence>
<evidence type="ECO:0000313" key="1">
    <source>
        <dbReference type="EnsemblMetazoa" id="SCAU013554-PA"/>
    </source>
</evidence>
<dbReference type="PANTHER" id="PTHR20898">
    <property type="entry name" value="DAEDALUS ON 3-RELATED-RELATED"/>
    <property type="match status" value="1"/>
</dbReference>
<evidence type="ECO:0000313" key="2">
    <source>
        <dbReference type="Proteomes" id="UP000095300"/>
    </source>
</evidence>
<proteinExistence type="predicted"/>
<dbReference type="PANTHER" id="PTHR20898:SF0">
    <property type="entry name" value="DAEDALUS ON 3-RELATED"/>
    <property type="match status" value="1"/>
</dbReference>
<gene>
    <name evidence="1" type="primary">106088026</name>
</gene>
<dbReference type="EnsemblMetazoa" id="SCAU013554-RA">
    <property type="protein sequence ID" value="SCAU013554-PA"/>
    <property type="gene ID" value="SCAU013554"/>
</dbReference>
<dbReference type="InterPro" id="IPR010512">
    <property type="entry name" value="DUF1091"/>
</dbReference>
<dbReference type="Proteomes" id="UP000095300">
    <property type="component" value="Unassembled WGS sequence"/>
</dbReference>
<organism evidence="1 2">
    <name type="scientific">Stomoxys calcitrans</name>
    <name type="common">Stable fly</name>
    <name type="synonym">Conops calcitrans</name>
    <dbReference type="NCBI Taxonomy" id="35570"/>
    <lineage>
        <taxon>Eukaryota</taxon>
        <taxon>Metazoa</taxon>
        <taxon>Ecdysozoa</taxon>
        <taxon>Arthropoda</taxon>
        <taxon>Hexapoda</taxon>
        <taxon>Insecta</taxon>
        <taxon>Pterygota</taxon>
        <taxon>Neoptera</taxon>
        <taxon>Endopterygota</taxon>
        <taxon>Diptera</taxon>
        <taxon>Brachycera</taxon>
        <taxon>Muscomorpha</taxon>
        <taxon>Muscoidea</taxon>
        <taxon>Muscidae</taxon>
        <taxon>Stomoxys</taxon>
    </lineage>
</organism>
<sequence>MFKLSRTLPQHLEARALISIKGFTRNDTVTFLDVKMNICDLIQHVKYVPLIDQIMNKLRRVTNVPMSCPVKGNTMYNITNLVITDELFPVYAPPIHFNVTINFLDNKKLLALYRLQGTIAKA</sequence>
<accession>A0A1I8Q3K4</accession>
<dbReference type="Pfam" id="PF06477">
    <property type="entry name" value="DUF1091"/>
    <property type="match status" value="1"/>
</dbReference>
<dbReference type="SMART" id="SM00697">
    <property type="entry name" value="DM8"/>
    <property type="match status" value="1"/>
</dbReference>
<protein>
    <recommendedName>
        <fullName evidence="3">MD-2-related lipid-recognition domain-containing protein</fullName>
    </recommendedName>
</protein>
<reference evidence="1" key="1">
    <citation type="submission" date="2020-05" db="UniProtKB">
        <authorList>
            <consortium name="EnsemblMetazoa"/>
        </authorList>
    </citation>
    <scope>IDENTIFICATION</scope>
    <source>
        <strain evidence="1">USDA</strain>
    </source>
</reference>
<dbReference type="AlphaFoldDB" id="A0A1I8Q3K4"/>
<name>A0A1I8Q3K4_STOCA</name>
<dbReference type="OrthoDB" id="8061759at2759"/>